<dbReference type="AlphaFoldDB" id="A0AB40BAN4"/>
<proteinExistence type="predicted"/>
<protein>
    <submittedName>
        <fullName evidence="4">Uncharacterized protein At3g28850</fullName>
    </submittedName>
</protein>
<dbReference type="Pfam" id="PF23733">
    <property type="entry name" value="GRXCR1-2_C"/>
    <property type="match status" value="1"/>
</dbReference>
<feature type="region of interest" description="Disordered" evidence="1">
    <location>
        <begin position="106"/>
        <end position="159"/>
    </location>
</feature>
<dbReference type="RefSeq" id="XP_039124342.1">
    <property type="nucleotide sequence ID" value="XM_039268408.1"/>
</dbReference>
<feature type="compositionally biased region" description="Basic and acidic residues" evidence="1">
    <location>
        <begin position="47"/>
        <end position="60"/>
    </location>
</feature>
<dbReference type="Pfam" id="PF00462">
    <property type="entry name" value="Glutaredoxin"/>
    <property type="match status" value="1"/>
</dbReference>
<evidence type="ECO:0000313" key="3">
    <source>
        <dbReference type="Proteomes" id="UP001515500"/>
    </source>
</evidence>
<sequence length="412" mass="46380">MGCISSKLLATTDLDNGFLFGDRRTSGEAPNHIVSLTSTTYGVLNLDEPKSKEQDKETKPWRKSPPTPLIIPSHFKNKVTCEEEQPEIINVRDLMEDLDDGTPFWTPLKRLDRTMTPKQRMPTPGTIPSPRKNRRRLFSGKENNKENNNSPKPERSVLDPNRVVLKPFNSSEKVKKWIGPIPSIHSKSTPVDAKVQKLKESSGSCSSRRSLSPFFDPELVDSFERELCEEGEQIKKMVNPHPRIKKARDSSALLLESFEEKCPPGGANAVVLYTTTLRGIRKTFEDCNAVRSAIEINEVQVIERDISMDSGYREELRELMGRKEVKVPMVFVKGKLIGGADEVLRLEEEGKLRLLLDGIPKAELWCEGCGGMRFVMCMECSGSCKVLDEEQKKMVKCGQCNENGLIHCPICC</sequence>
<evidence type="ECO:0000259" key="2">
    <source>
        <dbReference type="Pfam" id="PF00462"/>
    </source>
</evidence>
<dbReference type="PANTHER" id="PTHR45669">
    <property type="entry name" value="GLUTAREDOXIN DOMAIN-CONTAINING CYSTEINE-RICH PROTEIN CG12206-RELATED"/>
    <property type="match status" value="1"/>
</dbReference>
<name>A0AB40BAN4_DIOCR</name>
<reference evidence="4" key="1">
    <citation type="submission" date="2025-08" db="UniProtKB">
        <authorList>
            <consortium name="RefSeq"/>
        </authorList>
    </citation>
    <scope>IDENTIFICATION</scope>
</reference>
<evidence type="ECO:0000256" key="1">
    <source>
        <dbReference type="SAM" id="MobiDB-lite"/>
    </source>
</evidence>
<keyword evidence="3" id="KW-1185">Reference proteome</keyword>
<dbReference type="GeneID" id="120260838"/>
<dbReference type="Gene3D" id="3.40.30.10">
    <property type="entry name" value="Glutaredoxin"/>
    <property type="match status" value="1"/>
</dbReference>
<accession>A0AB40BAN4</accession>
<organism evidence="3 4">
    <name type="scientific">Dioscorea cayennensis subsp. rotundata</name>
    <name type="common">White Guinea yam</name>
    <name type="synonym">Dioscorea rotundata</name>
    <dbReference type="NCBI Taxonomy" id="55577"/>
    <lineage>
        <taxon>Eukaryota</taxon>
        <taxon>Viridiplantae</taxon>
        <taxon>Streptophyta</taxon>
        <taxon>Embryophyta</taxon>
        <taxon>Tracheophyta</taxon>
        <taxon>Spermatophyta</taxon>
        <taxon>Magnoliopsida</taxon>
        <taxon>Liliopsida</taxon>
        <taxon>Dioscoreales</taxon>
        <taxon>Dioscoreaceae</taxon>
        <taxon>Dioscorea</taxon>
    </lineage>
</organism>
<dbReference type="SUPFAM" id="SSF52833">
    <property type="entry name" value="Thioredoxin-like"/>
    <property type="match status" value="1"/>
</dbReference>
<dbReference type="CDD" id="cd03031">
    <property type="entry name" value="GRX_GRX_like"/>
    <property type="match status" value="1"/>
</dbReference>
<dbReference type="InterPro" id="IPR036249">
    <property type="entry name" value="Thioredoxin-like_sf"/>
</dbReference>
<gene>
    <name evidence="4" type="primary">LOC120260838</name>
</gene>
<feature type="region of interest" description="Disordered" evidence="1">
    <location>
        <begin position="45"/>
        <end position="70"/>
    </location>
</feature>
<dbReference type="PROSITE" id="PS51354">
    <property type="entry name" value="GLUTAREDOXIN_2"/>
    <property type="match status" value="1"/>
</dbReference>
<dbReference type="Proteomes" id="UP001515500">
    <property type="component" value="Chromosome 5"/>
</dbReference>
<dbReference type="InterPro" id="IPR002109">
    <property type="entry name" value="Glutaredoxin"/>
</dbReference>
<evidence type="ECO:0000313" key="4">
    <source>
        <dbReference type="RefSeq" id="XP_039124342.1"/>
    </source>
</evidence>
<feature type="domain" description="Glutaredoxin" evidence="2">
    <location>
        <begin position="270"/>
        <end position="337"/>
    </location>
</feature>
<dbReference type="PANTHER" id="PTHR45669:SF12">
    <property type="entry name" value="EMB|CAB85507.1"/>
    <property type="match status" value="1"/>
</dbReference>